<keyword evidence="3" id="KW-1185">Reference proteome</keyword>
<dbReference type="HOGENOM" id="CLU_2788313_0_0_9"/>
<reference evidence="2 3" key="1">
    <citation type="submission" date="2014-08" db="EMBL/GenBank/DDBJ databases">
        <title>Complete genome of a marine bacteria Jeotgalibacillus malaysiensis.</title>
        <authorList>
            <person name="Yaakop A.S."/>
            <person name="Chan K.-G."/>
            <person name="Goh K.M."/>
        </authorList>
    </citation>
    <scope>NUCLEOTIDE SEQUENCE [LARGE SCALE GENOMIC DNA]</scope>
    <source>
        <strain evidence="2 3">D5</strain>
    </source>
</reference>
<proteinExistence type="predicted"/>
<dbReference type="AlphaFoldDB" id="A0A0B5AP18"/>
<keyword evidence="1" id="KW-0472">Membrane</keyword>
<protein>
    <submittedName>
        <fullName evidence="2">Uncharacterized protein</fullName>
    </submittedName>
</protein>
<evidence type="ECO:0000313" key="3">
    <source>
        <dbReference type="Proteomes" id="UP000031449"/>
    </source>
</evidence>
<keyword evidence="1" id="KW-0812">Transmembrane</keyword>
<dbReference type="BioCyc" id="JESP1508404:G14D9-9679-MONOMER"/>
<name>A0A0B5AP18_9BACL</name>
<gene>
    <name evidence="2" type="ORF">JMA_04620</name>
</gene>
<dbReference type="OrthoDB" id="2474744at2"/>
<evidence type="ECO:0000256" key="1">
    <source>
        <dbReference type="SAM" id="Phobius"/>
    </source>
</evidence>
<organism evidence="2 3">
    <name type="scientific">Jeotgalibacillus malaysiensis</name>
    <dbReference type="NCBI Taxonomy" id="1508404"/>
    <lineage>
        <taxon>Bacteria</taxon>
        <taxon>Bacillati</taxon>
        <taxon>Bacillota</taxon>
        <taxon>Bacilli</taxon>
        <taxon>Bacillales</taxon>
        <taxon>Caryophanaceae</taxon>
        <taxon>Jeotgalibacillus</taxon>
    </lineage>
</organism>
<dbReference type="KEGG" id="jeo:JMA_04620"/>
<accession>A0A0B5AP18</accession>
<keyword evidence="1" id="KW-1133">Transmembrane helix</keyword>
<dbReference type="Proteomes" id="UP000031449">
    <property type="component" value="Chromosome"/>
</dbReference>
<evidence type="ECO:0000313" key="2">
    <source>
        <dbReference type="EMBL" id="AJD89779.1"/>
    </source>
</evidence>
<feature type="transmembrane region" description="Helical" evidence="1">
    <location>
        <begin position="7"/>
        <end position="29"/>
    </location>
</feature>
<dbReference type="EMBL" id="CP009416">
    <property type="protein sequence ID" value="AJD89779.1"/>
    <property type="molecule type" value="Genomic_DNA"/>
</dbReference>
<feature type="transmembrane region" description="Helical" evidence="1">
    <location>
        <begin position="41"/>
        <end position="60"/>
    </location>
</feature>
<sequence length="68" mass="7899">MSPKRLVIFWIIPNVLFYLAFIAALIFVFTQSEEIREAGQMGIWALMILTLLIIAVLGSARIKYWLKR</sequence>